<dbReference type="SUPFAM" id="SSF53335">
    <property type="entry name" value="S-adenosyl-L-methionine-dependent methyltransferases"/>
    <property type="match status" value="1"/>
</dbReference>
<dbReference type="Proteomes" id="UP001296967">
    <property type="component" value="Unassembled WGS sequence"/>
</dbReference>
<dbReference type="GO" id="GO:0008119">
    <property type="term" value="F:thiopurine S-methyltransferase activity"/>
    <property type="evidence" value="ECO:0007669"/>
    <property type="project" value="TreeGrafter"/>
</dbReference>
<accession>A0AAJ0UDK1</accession>
<dbReference type="PANTHER" id="PTHR10259">
    <property type="entry name" value="THIOPURINE S-METHYLTRANSFERASE"/>
    <property type="match status" value="1"/>
</dbReference>
<proteinExistence type="predicted"/>
<evidence type="ECO:0000256" key="2">
    <source>
        <dbReference type="ARBA" id="ARBA00022679"/>
    </source>
</evidence>
<evidence type="ECO:0000256" key="1">
    <source>
        <dbReference type="ARBA" id="ARBA00022603"/>
    </source>
</evidence>
<comment type="caution">
    <text evidence="4">The sequence shown here is derived from an EMBL/GenBank/DDBJ whole genome shotgun (WGS) entry which is preliminary data.</text>
</comment>
<reference evidence="4" key="1">
    <citation type="submission" date="2017-05" db="EMBL/GenBank/DDBJ databases">
        <authorList>
            <person name="Imhoff J.F."/>
            <person name="Rahn T."/>
            <person name="Kuenzel S."/>
            <person name="Neulinger S.C."/>
        </authorList>
    </citation>
    <scope>NUCLEOTIDE SEQUENCE</scope>
    <source>
        <strain evidence="4">DSM 4395</strain>
    </source>
</reference>
<dbReference type="AlphaFoldDB" id="A0AAJ0UDK1"/>
<dbReference type="InterPro" id="IPR008854">
    <property type="entry name" value="TPMT"/>
</dbReference>
<evidence type="ECO:0008006" key="6">
    <source>
        <dbReference type="Google" id="ProtNLM"/>
    </source>
</evidence>
<sequence>MGLYRAGKRESLPRDVRHLAKLLPDGVRSLLITLEYDQSRMKGPPFSVAEREVRTLFEPSFQVETLSVFDALAESPRFRARGLEALSERIYRLQRCARTP</sequence>
<dbReference type="GO" id="GO:0032259">
    <property type="term" value="P:methylation"/>
    <property type="evidence" value="ECO:0007669"/>
    <property type="project" value="UniProtKB-KW"/>
</dbReference>
<keyword evidence="2" id="KW-0808">Transferase</keyword>
<keyword evidence="1" id="KW-0489">Methyltransferase</keyword>
<dbReference type="PROSITE" id="PS51585">
    <property type="entry name" value="SAM_MT_TPMT"/>
    <property type="match status" value="1"/>
</dbReference>
<dbReference type="InterPro" id="IPR029063">
    <property type="entry name" value="SAM-dependent_MTases_sf"/>
</dbReference>
<evidence type="ECO:0000256" key="3">
    <source>
        <dbReference type="ARBA" id="ARBA00022691"/>
    </source>
</evidence>
<dbReference type="Pfam" id="PF05724">
    <property type="entry name" value="TPMT"/>
    <property type="match status" value="1"/>
</dbReference>
<dbReference type="Gene3D" id="3.40.50.150">
    <property type="entry name" value="Vaccinia Virus protein VP39"/>
    <property type="match status" value="1"/>
</dbReference>
<dbReference type="EMBL" id="NHSF01000016">
    <property type="protein sequence ID" value="MBK5929494.1"/>
    <property type="molecule type" value="Genomic_DNA"/>
</dbReference>
<evidence type="ECO:0000313" key="4">
    <source>
        <dbReference type="EMBL" id="MBK5929494.1"/>
    </source>
</evidence>
<dbReference type="PANTHER" id="PTHR10259:SF11">
    <property type="entry name" value="THIOPURINE S-METHYLTRANSFERASE"/>
    <property type="match status" value="1"/>
</dbReference>
<keyword evidence="3" id="KW-0949">S-adenosyl-L-methionine</keyword>
<reference evidence="4" key="2">
    <citation type="journal article" date="2020" name="Microorganisms">
        <title>Osmotic Adaptation and Compatible Solute Biosynthesis of Phototrophic Bacteria as Revealed from Genome Analyses.</title>
        <authorList>
            <person name="Imhoff J.F."/>
            <person name="Rahn T."/>
            <person name="Kunzel S."/>
            <person name="Keller A."/>
            <person name="Neulinger S.C."/>
        </authorList>
    </citation>
    <scope>NUCLEOTIDE SEQUENCE</scope>
    <source>
        <strain evidence="4">DSM 4395</strain>
    </source>
</reference>
<protein>
    <recommendedName>
        <fullName evidence="6">Thiopurine S-methyltransferase</fullName>
    </recommendedName>
</protein>
<organism evidence="4 5">
    <name type="scientific">Halochromatium salexigens</name>
    <name type="common">Chromatium salexigens</name>
    <dbReference type="NCBI Taxonomy" id="49447"/>
    <lineage>
        <taxon>Bacteria</taxon>
        <taxon>Pseudomonadati</taxon>
        <taxon>Pseudomonadota</taxon>
        <taxon>Gammaproteobacteria</taxon>
        <taxon>Chromatiales</taxon>
        <taxon>Chromatiaceae</taxon>
        <taxon>Halochromatium</taxon>
    </lineage>
</organism>
<gene>
    <name evidence="4" type="ORF">CCR82_02815</name>
</gene>
<name>A0AAJ0UDK1_HALSE</name>
<keyword evidence="5" id="KW-1185">Reference proteome</keyword>
<evidence type="ECO:0000313" key="5">
    <source>
        <dbReference type="Proteomes" id="UP001296967"/>
    </source>
</evidence>